<evidence type="ECO:0000313" key="2">
    <source>
        <dbReference type="EMBL" id="CAH0369000.1"/>
    </source>
</evidence>
<comment type="caution">
    <text evidence="2">The sequence shown here is derived from an EMBL/GenBank/DDBJ whole genome shotgun (WGS) entry which is preliminary data.</text>
</comment>
<gene>
    <name evidence="2" type="ORF">PECAL_2P21050</name>
</gene>
<proteinExistence type="predicted"/>
<evidence type="ECO:0000313" key="3">
    <source>
        <dbReference type="Proteomes" id="UP000789595"/>
    </source>
</evidence>
<name>A0A8J2WHT6_9STRA</name>
<feature type="region of interest" description="Disordered" evidence="1">
    <location>
        <begin position="535"/>
        <end position="556"/>
    </location>
</feature>
<sequence>MPKRKKRRQNDSSRAMQQALDHYECALRNLEDADERAALEALDFAEVFLERAQDDDVRQGLVAEVSLARGALLEVADPMNARLAYDRSFSADGNAAAALRAARLAWRCGDDEVACEALLERARAAAAGDEEARGDAAELLGRFLAERGRVHEVHELAELGYDRTFSRKALTNNLNARPCDGAPARLFDDALPAKALAALRRALRPAACYWRETDYGSPAVGFFSFTHRIDALSDTALEGVLQGIWHAAVKALPEARNATYVEWWAHTRRRGDGHALHYDSVPGLVDEAPPRHPLASTVTFLEASVGGPTIIFDQTVANKRSTRAWVAAARPNRLLVFDGSLLHGVLPGGRGHGRRTTFMANFWRDDPRAGDASDNEATRGTNILFPPPDCDWPADFGERVGDVEIRCQGQNAPAVALEDVVTRLDGGAVAPGDLLTDGTFFDCLETIGCEARAGGADEDVAVAPARQDYGRYEIRTDAAGLGSSDDDDGADEDDEMPTYGYGCIGCHHAADGCIACRAVDDRCFGDDFGPTADVDYADSSSEDDLPPPAKRLRGRWNRSIYEAAERARARRKARRRRN</sequence>
<dbReference type="OrthoDB" id="64523at2759"/>
<keyword evidence="3" id="KW-1185">Reference proteome</keyword>
<accession>A0A8J2WHT6</accession>
<reference evidence="2" key="1">
    <citation type="submission" date="2021-11" db="EMBL/GenBank/DDBJ databases">
        <authorList>
            <consortium name="Genoscope - CEA"/>
            <person name="William W."/>
        </authorList>
    </citation>
    <scope>NUCLEOTIDE SEQUENCE</scope>
</reference>
<dbReference type="AlphaFoldDB" id="A0A8J2WHT6"/>
<organism evidence="2 3">
    <name type="scientific">Pelagomonas calceolata</name>
    <dbReference type="NCBI Taxonomy" id="35677"/>
    <lineage>
        <taxon>Eukaryota</taxon>
        <taxon>Sar</taxon>
        <taxon>Stramenopiles</taxon>
        <taxon>Ochrophyta</taxon>
        <taxon>Pelagophyceae</taxon>
        <taxon>Pelagomonadales</taxon>
        <taxon>Pelagomonadaceae</taxon>
        <taxon>Pelagomonas</taxon>
    </lineage>
</organism>
<evidence type="ECO:0000256" key="1">
    <source>
        <dbReference type="SAM" id="MobiDB-lite"/>
    </source>
</evidence>
<dbReference type="Proteomes" id="UP000789595">
    <property type="component" value="Unassembled WGS sequence"/>
</dbReference>
<dbReference type="EMBL" id="CAKKNE010000002">
    <property type="protein sequence ID" value="CAH0369000.1"/>
    <property type="molecule type" value="Genomic_DNA"/>
</dbReference>
<protein>
    <submittedName>
        <fullName evidence="2">Uncharacterized protein</fullName>
    </submittedName>
</protein>